<accession>B9UZ42</accession>
<evidence type="ECO:0000259" key="1">
    <source>
        <dbReference type="Pfam" id="PF01443"/>
    </source>
</evidence>
<dbReference type="Pfam" id="PF01443">
    <property type="entry name" value="Viral_helicase1"/>
    <property type="match status" value="1"/>
</dbReference>
<dbReference type="Proteomes" id="UP000232549">
    <property type="component" value="Segment"/>
</dbReference>
<dbReference type="GO" id="GO:0005524">
    <property type="term" value="F:ATP binding"/>
    <property type="evidence" value="ECO:0007669"/>
    <property type="project" value="InterPro"/>
</dbReference>
<evidence type="ECO:0000313" key="2">
    <source>
        <dbReference type="EMBL" id="ACM45998.1"/>
    </source>
</evidence>
<dbReference type="RefSeq" id="YP_009664741.1">
    <property type="nucleotide sequence ID" value="NC_043082.1"/>
</dbReference>
<dbReference type="GeneID" id="40524824"/>
<proteinExistence type="predicted"/>
<protein>
    <submittedName>
        <fullName evidence="2">Triple gene block protein 1</fullName>
    </submittedName>
</protein>
<evidence type="ECO:0000313" key="3">
    <source>
        <dbReference type="Proteomes" id="UP000232549"/>
    </source>
</evidence>
<dbReference type="InterPro" id="IPR027351">
    <property type="entry name" value="(+)RNA_virus_helicase_core_dom"/>
</dbReference>
<reference evidence="2 3" key="1">
    <citation type="journal article" date="2009" name="Plant Dis.">
        <title>Helleborus net necrosis virus: A New Carlavirus Associated with 'Black Death' of Helleborus spp.</title>
        <authorList>
            <person name="Eastwell K.C."/>
            <person name="duToit L.J."/>
            <person name="Druffel K.L."/>
        </authorList>
    </citation>
    <scope>NUCLEOTIDE SEQUENCE [LARGE SCALE GENOMIC DNA]</scope>
</reference>
<sequence>MNCVYDILIEFGFHRFSNHHSEPFVVHCVPGAGKSTAIRKILSCLPEARAYTFGVCDPPSVCTCRIQGVREWDQATSTEFTIVDEYTEGDYIKLQPKLVFGDPCQSEHLSRVLRPHYTCLTTKRFGAETCAILRKLKFQIFSEKCDTVLQVGIFEGEPEGQVVAFEDEVKTLLNSHNCEYKGLCEIRGETYKCVTFVTATVGVPKQDIEKFFLCLTRHSEKLVILSPDAAFASC</sequence>
<dbReference type="KEGG" id="vg:40524824"/>
<dbReference type="EMBL" id="FJ196838">
    <property type="protein sequence ID" value="ACM45998.1"/>
    <property type="molecule type" value="Genomic_RNA"/>
</dbReference>
<organism evidence="2 3">
    <name type="scientific">Helleborus mosaic virus</name>
    <dbReference type="NCBI Taxonomy" id="592207"/>
    <lineage>
        <taxon>Viruses</taxon>
        <taxon>Riboviria</taxon>
        <taxon>Orthornavirae</taxon>
        <taxon>Kitrinoviricota</taxon>
        <taxon>Alsuviricetes</taxon>
        <taxon>Tymovirales</taxon>
        <taxon>Betaflexiviridae</taxon>
        <taxon>Quinvirinae</taxon>
        <taxon>Carlavirus</taxon>
        <taxon>Carlavirus hellebori</taxon>
    </lineage>
</organism>
<keyword evidence="3" id="KW-1185">Reference proteome</keyword>
<name>B9UZ42_9VIRU</name>
<feature type="domain" description="(+)RNA virus helicase C-terminal" evidence="1">
    <location>
        <begin position="25"/>
        <end position="225"/>
    </location>
</feature>